<organism evidence="4 5">
    <name type="scientific">Rhodocollybia butyracea</name>
    <dbReference type="NCBI Taxonomy" id="206335"/>
    <lineage>
        <taxon>Eukaryota</taxon>
        <taxon>Fungi</taxon>
        <taxon>Dikarya</taxon>
        <taxon>Basidiomycota</taxon>
        <taxon>Agaricomycotina</taxon>
        <taxon>Agaricomycetes</taxon>
        <taxon>Agaricomycetidae</taxon>
        <taxon>Agaricales</taxon>
        <taxon>Marasmiineae</taxon>
        <taxon>Omphalotaceae</taxon>
        <taxon>Rhodocollybia</taxon>
    </lineage>
</organism>
<name>A0A9P5U964_9AGAR</name>
<keyword evidence="2" id="KW-0472">Membrane</keyword>
<evidence type="ECO:0000313" key="4">
    <source>
        <dbReference type="EMBL" id="KAF9070609.1"/>
    </source>
</evidence>
<feature type="transmembrane region" description="Helical" evidence="2">
    <location>
        <begin position="119"/>
        <end position="141"/>
    </location>
</feature>
<sequence length="311" mass="35716">MVVQEDRLIRDLGGSTGSAFFFLAWDTLITLDDEIEYIWSKPRNSWIKWAFLIARYLSLALQLTSEILQLVITYSTAPLSNTSLRFWFALQGMVAFLIIIGAEIVMMARVYALYNRNKWVRYGFVTLILGESITALLGLILTFPPPDNFSPMMILENTPGSFEWFSCSTVVSQTVVILLSVARYRVMYKEGHCEGARILRLMIRDGTLAFTLFFLLALLMVIYHATHEPFAPDEYIWSITVIAVTECRVILNLQKLPSTRPDILEELPELTTIISNDRSRFNTSHLMTVFQESHEPPYEDSEPRRDSLYKA</sequence>
<evidence type="ECO:0000256" key="2">
    <source>
        <dbReference type="SAM" id="Phobius"/>
    </source>
</evidence>
<dbReference type="OrthoDB" id="3066463at2759"/>
<dbReference type="AlphaFoldDB" id="A0A9P5U964"/>
<evidence type="ECO:0000313" key="5">
    <source>
        <dbReference type="Proteomes" id="UP000772434"/>
    </source>
</evidence>
<protein>
    <recommendedName>
        <fullName evidence="3">DUF6533 domain-containing protein</fullName>
    </recommendedName>
</protein>
<feature type="transmembrane region" description="Helical" evidence="2">
    <location>
        <begin position="235"/>
        <end position="251"/>
    </location>
</feature>
<accession>A0A9P5U964</accession>
<feature type="transmembrane region" description="Helical" evidence="2">
    <location>
        <begin position="52"/>
        <end position="74"/>
    </location>
</feature>
<dbReference type="Pfam" id="PF20151">
    <property type="entry name" value="DUF6533"/>
    <property type="match status" value="1"/>
</dbReference>
<feature type="transmembrane region" description="Helical" evidence="2">
    <location>
        <begin position="203"/>
        <end position="223"/>
    </location>
</feature>
<dbReference type="InterPro" id="IPR045340">
    <property type="entry name" value="DUF6533"/>
</dbReference>
<feature type="transmembrane region" description="Helical" evidence="2">
    <location>
        <begin position="86"/>
        <end position="107"/>
    </location>
</feature>
<keyword evidence="2" id="KW-1133">Transmembrane helix</keyword>
<dbReference type="EMBL" id="JADNRY010000039">
    <property type="protein sequence ID" value="KAF9070609.1"/>
    <property type="molecule type" value="Genomic_DNA"/>
</dbReference>
<keyword evidence="2" id="KW-0812">Transmembrane</keyword>
<feature type="domain" description="DUF6533" evidence="3">
    <location>
        <begin position="18"/>
        <end position="59"/>
    </location>
</feature>
<dbReference type="Proteomes" id="UP000772434">
    <property type="component" value="Unassembled WGS sequence"/>
</dbReference>
<feature type="transmembrane region" description="Helical" evidence="2">
    <location>
        <begin position="161"/>
        <end position="182"/>
    </location>
</feature>
<keyword evidence="5" id="KW-1185">Reference proteome</keyword>
<feature type="region of interest" description="Disordered" evidence="1">
    <location>
        <begin position="292"/>
        <end position="311"/>
    </location>
</feature>
<comment type="caution">
    <text evidence="4">The sequence shown here is derived from an EMBL/GenBank/DDBJ whole genome shotgun (WGS) entry which is preliminary data.</text>
</comment>
<evidence type="ECO:0000256" key="1">
    <source>
        <dbReference type="SAM" id="MobiDB-lite"/>
    </source>
</evidence>
<evidence type="ECO:0000259" key="3">
    <source>
        <dbReference type="Pfam" id="PF20151"/>
    </source>
</evidence>
<reference evidence="4" key="1">
    <citation type="submission" date="2020-11" db="EMBL/GenBank/DDBJ databases">
        <authorList>
            <consortium name="DOE Joint Genome Institute"/>
            <person name="Ahrendt S."/>
            <person name="Riley R."/>
            <person name="Andreopoulos W."/>
            <person name="Labutti K."/>
            <person name="Pangilinan J."/>
            <person name="Ruiz-Duenas F.J."/>
            <person name="Barrasa J.M."/>
            <person name="Sanchez-Garcia M."/>
            <person name="Camarero S."/>
            <person name="Miyauchi S."/>
            <person name="Serrano A."/>
            <person name="Linde D."/>
            <person name="Babiker R."/>
            <person name="Drula E."/>
            <person name="Ayuso-Fernandez I."/>
            <person name="Pacheco R."/>
            <person name="Padilla G."/>
            <person name="Ferreira P."/>
            <person name="Barriuso J."/>
            <person name="Kellner H."/>
            <person name="Castanera R."/>
            <person name="Alfaro M."/>
            <person name="Ramirez L."/>
            <person name="Pisabarro A.G."/>
            <person name="Kuo A."/>
            <person name="Tritt A."/>
            <person name="Lipzen A."/>
            <person name="He G."/>
            <person name="Yan M."/>
            <person name="Ng V."/>
            <person name="Cullen D."/>
            <person name="Martin F."/>
            <person name="Rosso M.-N."/>
            <person name="Henrissat B."/>
            <person name="Hibbett D."/>
            <person name="Martinez A.T."/>
            <person name="Grigoriev I.V."/>
        </authorList>
    </citation>
    <scope>NUCLEOTIDE SEQUENCE</scope>
    <source>
        <strain evidence="4">AH 40177</strain>
    </source>
</reference>
<proteinExistence type="predicted"/>
<gene>
    <name evidence="4" type="ORF">BDP27DRAFT_1401939</name>
</gene>